<evidence type="ECO:0000313" key="2">
    <source>
        <dbReference type="Proteomes" id="UP000754644"/>
    </source>
</evidence>
<accession>A0A972VW79</accession>
<name>A0A972VW79_9GAMM</name>
<dbReference type="AlphaFoldDB" id="A0A972VW79"/>
<comment type="caution">
    <text evidence="1">The sequence shown here is derived from an EMBL/GenBank/DDBJ whole genome shotgun (WGS) entry which is preliminary data.</text>
</comment>
<dbReference type="Proteomes" id="UP000754644">
    <property type="component" value="Unassembled WGS sequence"/>
</dbReference>
<gene>
    <name evidence="1" type="ORF">HQ497_08635</name>
</gene>
<dbReference type="Pfam" id="PF07277">
    <property type="entry name" value="SapC"/>
    <property type="match status" value="1"/>
</dbReference>
<reference evidence="1" key="1">
    <citation type="submission" date="2020-05" db="EMBL/GenBank/DDBJ databases">
        <title>Sulfur intermediates as new biogeochemical hubs in an aquatic model microbial ecosystem.</title>
        <authorList>
            <person name="Vigneron A."/>
        </authorList>
    </citation>
    <scope>NUCLEOTIDE SEQUENCE</scope>
    <source>
        <strain evidence="1">Bin.250</strain>
    </source>
</reference>
<evidence type="ECO:0000313" key="1">
    <source>
        <dbReference type="EMBL" id="NQV65419.1"/>
    </source>
</evidence>
<organism evidence="1 2">
    <name type="scientific">SAR86 cluster bacterium</name>
    <dbReference type="NCBI Taxonomy" id="2030880"/>
    <lineage>
        <taxon>Bacteria</taxon>
        <taxon>Pseudomonadati</taxon>
        <taxon>Pseudomonadota</taxon>
        <taxon>Gammaproteobacteria</taxon>
        <taxon>SAR86 cluster</taxon>
    </lineage>
</organism>
<sequence>MTNLLFYDKPVALDKTAHQNLRVNSASDRFGFARKTNSVVLAGIEFSEVAKEYPIVFAKSGNAIVSLALLGLRHGENLFVDADGHWSGRYIPGFVRRYPFVLAETGEGGQRAVCIDEGYPGFDQTEGEPLFIAGEPAPVLTQAMNFLEDYQVQYERTETFIQNLQANELLKPLNAKIDLVSGQQFNLNGLLVVDEKKLMALEDSKALGLLRSGELAWVYCHLMSLGCMTAMIDRMASVINAAAPPAAAQPATHTTMEK</sequence>
<protein>
    <submittedName>
        <fullName evidence="1">SapC family protein</fullName>
    </submittedName>
</protein>
<dbReference type="EMBL" id="JABMOJ010000320">
    <property type="protein sequence ID" value="NQV65419.1"/>
    <property type="molecule type" value="Genomic_DNA"/>
</dbReference>
<dbReference type="InterPro" id="IPR010836">
    <property type="entry name" value="SapC"/>
</dbReference>
<proteinExistence type="predicted"/>